<organism evidence="7 8">
    <name type="scientific">Anaeromyxobacter oryzae</name>
    <dbReference type="NCBI Taxonomy" id="2918170"/>
    <lineage>
        <taxon>Bacteria</taxon>
        <taxon>Pseudomonadati</taxon>
        <taxon>Myxococcota</taxon>
        <taxon>Myxococcia</taxon>
        <taxon>Myxococcales</taxon>
        <taxon>Cystobacterineae</taxon>
        <taxon>Anaeromyxobacteraceae</taxon>
        <taxon>Anaeromyxobacter</taxon>
    </lineage>
</organism>
<dbReference type="PANTHER" id="PTHR35794">
    <property type="entry name" value="CELL DIVISION PROTEIN DIVIVA"/>
    <property type="match status" value="1"/>
</dbReference>
<dbReference type="Gene3D" id="6.10.250.660">
    <property type="match status" value="1"/>
</dbReference>
<dbReference type="InterPro" id="IPR019933">
    <property type="entry name" value="DivIVA_domain"/>
</dbReference>
<evidence type="ECO:0000313" key="7">
    <source>
        <dbReference type="EMBL" id="BDG06225.1"/>
    </source>
</evidence>
<evidence type="ECO:0000256" key="2">
    <source>
        <dbReference type="ARBA" id="ARBA00009008"/>
    </source>
</evidence>
<keyword evidence="4" id="KW-0132">Cell division</keyword>
<protein>
    <recommendedName>
        <fullName evidence="9">DivIVA family protein</fullName>
    </recommendedName>
</protein>
<dbReference type="Proteomes" id="UP001162891">
    <property type="component" value="Chromosome"/>
</dbReference>
<evidence type="ECO:0000256" key="3">
    <source>
        <dbReference type="ARBA" id="ARBA00022490"/>
    </source>
</evidence>
<evidence type="ECO:0000256" key="4">
    <source>
        <dbReference type="ARBA" id="ARBA00022618"/>
    </source>
</evidence>
<evidence type="ECO:0008006" key="9">
    <source>
        <dbReference type="Google" id="ProtNLM"/>
    </source>
</evidence>
<comment type="similarity">
    <text evidence="2">Belongs to the DivIVA family.</text>
</comment>
<dbReference type="PANTHER" id="PTHR35794:SF2">
    <property type="entry name" value="CELL DIVISION PROTEIN DIVIVA"/>
    <property type="match status" value="1"/>
</dbReference>
<keyword evidence="5" id="KW-0175">Coiled coil</keyword>
<keyword evidence="3" id="KW-0963">Cytoplasm</keyword>
<dbReference type="EMBL" id="AP025591">
    <property type="protein sequence ID" value="BDG06225.1"/>
    <property type="molecule type" value="Genomic_DNA"/>
</dbReference>
<sequence>MNITPLDITQKQFKTAFRGLDREEVEGFLALVAAEFEALVKENLALREDNRRKAEDIVEYKGRERALQETLVTAQKASEEIRESARKEAEITISDAELQAEKIVQGAHSRFLRIVDDINELKRQRVQFEANVRTLVESHLKLIEAFREPSREEAVQFMPAARKRVADE</sequence>
<name>A0ABM7X347_9BACT</name>
<evidence type="ECO:0000256" key="6">
    <source>
        <dbReference type="ARBA" id="ARBA00023306"/>
    </source>
</evidence>
<keyword evidence="6" id="KW-0131">Cell cycle</keyword>
<evidence type="ECO:0000256" key="5">
    <source>
        <dbReference type="ARBA" id="ARBA00023054"/>
    </source>
</evidence>
<dbReference type="Pfam" id="PF05103">
    <property type="entry name" value="DivIVA"/>
    <property type="match status" value="1"/>
</dbReference>
<evidence type="ECO:0000256" key="1">
    <source>
        <dbReference type="ARBA" id="ARBA00004496"/>
    </source>
</evidence>
<keyword evidence="8" id="KW-1185">Reference proteome</keyword>
<accession>A0ABM7X347</accession>
<reference evidence="8" key="1">
    <citation type="journal article" date="2022" name="Int. J. Syst. Evol. Microbiol.">
        <title>Anaeromyxobacter oryzae sp. nov., Anaeromyxobacter diazotrophicus sp. nov. and Anaeromyxobacter paludicola sp. nov., isolated from paddy soils.</title>
        <authorList>
            <person name="Itoh H."/>
            <person name="Xu Z."/>
            <person name="Mise K."/>
            <person name="Masuda Y."/>
            <person name="Ushijima N."/>
            <person name="Hayakawa C."/>
            <person name="Shiratori Y."/>
            <person name="Senoo K."/>
        </authorList>
    </citation>
    <scope>NUCLEOTIDE SEQUENCE [LARGE SCALE GENOMIC DNA]</scope>
    <source>
        <strain evidence="8">Red232</strain>
    </source>
</reference>
<dbReference type="InterPro" id="IPR007793">
    <property type="entry name" value="DivIVA_fam"/>
</dbReference>
<proteinExistence type="inferred from homology"/>
<gene>
    <name evidence="7" type="ORF">AMOR_52210</name>
</gene>
<dbReference type="RefSeq" id="WP_248355628.1">
    <property type="nucleotide sequence ID" value="NZ_AP025591.1"/>
</dbReference>
<dbReference type="NCBIfam" id="TIGR03544">
    <property type="entry name" value="DivI1A_domain"/>
    <property type="match status" value="1"/>
</dbReference>
<comment type="subcellular location">
    <subcellularLocation>
        <location evidence="1">Cytoplasm</location>
    </subcellularLocation>
</comment>
<evidence type="ECO:0000313" key="8">
    <source>
        <dbReference type="Proteomes" id="UP001162891"/>
    </source>
</evidence>